<feature type="region of interest" description="Disordered" evidence="1">
    <location>
        <begin position="25"/>
        <end position="55"/>
    </location>
</feature>
<accession>A0A0F7RVJ6</accession>
<organism evidence="2 3">
    <name type="scientific">Sporisorium scitamineum</name>
    <dbReference type="NCBI Taxonomy" id="49012"/>
    <lineage>
        <taxon>Eukaryota</taxon>
        <taxon>Fungi</taxon>
        <taxon>Dikarya</taxon>
        <taxon>Basidiomycota</taxon>
        <taxon>Ustilaginomycotina</taxon>
        <taxon>Ustilaginomycetes</taxon>
        <taxon>Ustilaginales</taxon>
        <taxon>Ustilaginaceae</taxon>
        <taxon>Sporisorium</taxon>
    </lineage>
</organism>
<dbReference type="EMBL" id="CCFA01000731">
    <property type="protein sequence ID" value="CDR99124.1"/>
    <property type="molecule type" value="Genomic_DNA"/>
</dbReference>
<name>A0A0F7RVJ6_9BASI</name>
<dbReference type="Proteomes" id="UP000242770">
    <property type="component" value="Unassembled WGS sequence"/>
</dbReference>
<reference evidence="3" key="1">
    <citation type="submission" date="2014-06" db="EMBL/GenBank/DDBJ databases">
        <authorList>
            <person name="Berkman P.J."/>
        </authorList>
    </citation>
    <scope>NUCLEOTIDE SEQUENCE [LARGE SCALE GENOMIC DNA]</scope>
</reference>
<gene>
    <name evidence="2" type="primary">SSCI14080.1</name>
</gene>
<sequence>MKILVDPKGTSIPEEQQANCSQAAELGEAGGSGDAASKQGGPSKPAAGMLCQSST</sequence>
<proteinExistence type="predicted"/>
<keyword evidence="3" id="KW-1185">Reference proteome</keyword>
<evidence type="ECO:0000256" key="1">
    <source>
        <dbReference type="SAM" id="MobiDB-lite"/>
    </source>
</evidence>
<dbReference type="AlphaFoldDB" id="A0A0F7RVJ6"/>
<protein>
    <submittedName>
        <fullName evidence="2">Uncharacterized protein</fullName>
    </submittedName>
</protein>
<evidence type="ECO:0000313" key="3">
    <source>
        <dbReference type="Proteomes" id="UP000242770"/>
    </source>
</evidence>
<evidence type="ECO:0000313" key="2">
    <source>
        <dbReference type="EMBL" id="CDR99124.1"/>
    </source>
</evidence>